<protein>
    <recommendedName>
        <fullName evidence="7">Peptidase S9 prolyl oligopeptidase catalytic domain-containing protein</fullName>
    </recommendedName>
</protein>
<dbReference type="GO" id="GO:0006508">
    <property type="term" value="P:proteolysis"/>
    <property type="evidence" value="ECO:0007669"/>
    <property type="project" value="UniProtKB-KW"/>
</dbReference>
<evidence type="ECO:0000259" key="4">
    <source>
        <dbReference type="Pfam" id="PF00326"/>
    </source>
</evidence>
<evidence type="ECO:0000256" key="1">
    <source>
        <dbReference type="ARBA" id="ARBA00022670"/>
    </source>
</evidence>
<dbReference type="SUPFAM" id="SSF82171">
    <property type="entry name" value="DPP6 N-terminal domain-like"/>
    <property type="match status" value="1"/>
</dbReference>
<accession>A0A381R687</accession>
<dbReference type="SUPFAM" id="SSF53474">
    <property type="entry name" value="alpha/beta-Hydrolases"/>
    <property type="match status" value="1"/>
</dbReference>
<feature type="transmembrane region" description="Helical" evidence="3">
    <location>
        <begin position="12"/>
        <end position="31"/>
    </location>
</feature>
<keyword evidence="3" id="KW-0812">Transmembrane</keyword>
<feature type="domain" description="Dipeptidylpeptidase IV N-terminal" evidence="5">
    <location>
        <begin position="330"/>
        <end position="511"/>
    </location>
</feature>
<dbReference type="InterPro" id="IPR002469">
    <property type="entry name" value="Peptidase_S9B_N"/>
</dbReference>
<dbReference type="InterPro" id="IPR029058">
    <property type="entry name" value="AB_hydrolase_fold"/>
</dbReference>
<evidence type="ECO:0000256" key="3">
    <source>
        <dbReference type="SAM" id="Phobius"/>
    </source>
</evidence>
<dbReference type="Gene3D" id="2.140.10.30">
    <property type="entry name" value="Dipeptidylpeptidase IV, N-terminal domain"/>
    <property type="match status" value="2"/>
</dbReference>
<keyword evidence="3" id="KW-0472">Membrane</keyword>
<dbReference type="AlphaFoldDB" id="A0A381R687"/>
<sequence>MQNYLDDIFQKFLYYLLMRKIIVLLFFTIIFPQEKTIELKDVMGGTFRYDGIGSYKWANNQDAYYFSDSDSLGKNFYRYDLARDDTTAVFSIKKDQLDHFNYSFNQDQTMLLLKTNNISIWRHSSYGTYHVYDIVKDTVVPVSANPDSLRNVKISPDNQYVSYVRNDNNLYLFSLEDLEEVRLTTDGSETTLNGHFGWVYEEEFGSYDAYRWSPSGNYIVFWQEDQSQVEKYPLIDYASKYPVVKYIYYPKTGQTNPTVKLGIIDLNALPYTVEAFVEDEIVEETLVEEEISAEEEVIEEAPVEEVLLELVEEGVEEIIPDLLPETSHITWIPLPEDTYYIPNAMWHKNKDNFYITTLNRKQNDLKFFRYDIDNNETTLVLNDKNDTWVDAYDFFGSPGLFNIDILDNDEIIWISERDGFKHIYRSRPDGQFINQITRGKWEVNGINIIDEENQIIYFSGKRESEVENHIYSVRFNGSKLKRLTSEQGTHSAKFSPTTNFFIDSYSNFTTPSKTILRSNSGTSKRMLAETDRTQFDEYGFTYPRLINLFTDDGERLNAIITLPHNFDSMEQYPVILYNYGGPGSQMVNNRWGAGNHVFHQYFSQRGFIIFSFDNRGTGGRGKVFKDMAYGDYGKYIVKDHIEAAKYLQSLPYVDGDNIGVWGWSGGGYLTNMCMTLASDYFKAGVSVAPNVDPLLYDTIWTERYMGLVEENPEGYKNASVLTHVEKAKGHLLQIHGTADDNVHHQHSIQLAKAYAEHGKEMELFLYPNGNHGMSNNNFLTAENKADGWKN</sequence>
<evidence type="ECO:0008006" key="7">
    <source>
        <dbReference type="Google" id="ProtNLM"/>
    </source>
</evidence>
<dbReference type="Pfam" id="PF00326">
    <property type="entry name" value="Peptidase_S9"/>
    <property type="match status" value="1"/>
</dbReference>
<feature type="non-terminal residue" evidence="6">
    <location>
        <position position="790"/>
    </location>
</feature>
<dbReference type="Pfam" id="PF00930">
    <property type="entry name" value="DPPIV_N"/>
    <property type="match status" value="2"/>
</dbReference>
<organism evidence="6">
    <name type="scientific">marine metagenome</name>
    <dbReference type="NCBI Taxonomy" id="408172"/>
    <lineage>
        <taxon>unclassified sequences</taxon>
        <taxon>metagenomes</taxon>
        <taxon>ecological metagenomes</taxon>
    </lineage>
</organism>
<dbReference type="InterPro" id="IPR050278">
    <property type="entry name" value="Serine_Prot_S9B/DPPIV"/>
</dbReference>
<keyword evidence="1" id="KW-0645">Protease</keyword>
<dbReference type="PROSITE" id="PS00708">
    <property type="entry name" value="PRO_ENDOPEP_SER"/>
    <property type="match status" value="1"/>
</dbReference>
<gene>
    <name evidence="6" type="ORF">METZ01_LOCUS40109</name>
</gene>
<dbReference type="GO" id="GO:0004252">
    <property type="term" value="F:serine-type endopeptidase activity"/>
    <property type="evidence" value="ECO:0007669"/>
    <property type="project" value="InterPro"/>
</dbReference>
<keyword evidence="2" id="KW-0378">Hydrolase</keyword>
<dbReference type="Gene3D" id="3.40.50.1820">
    <property type="entry name" value="alpha/beta hydrolase"/>
    <property type="match status" value="1"/>
</dbReference>
<dbReference type="GO" id="GO:0008239">
    <property type="term" value="F:dipeptidyl-peptidase activity"/>
    <property type="evidence" value="ECO:0007669"/>
    <property type="project" value="TreeGrafter"/>
</dbReference>
<reference evidence="6" key="1">
    <citation type="submission" date="2018-05" db="EMBL/GenBank/DDBJ databases">
        <authorList>
            <person name="Lanie J.A."/>
            <person name="Ng W.-L."/>
            <person name="Kazmierczak K.M."/>
            <person name="Andrzejewski T.M."/>
            <person name="Davidsen T.M."/>
            <person name="Wayne K.J."/>
            <person name="Tettelin H."/>
            <person name="Glass J.I."/>
            <person name="Rusch D."/>
            <person name="Podicherti R."/>
            <person name="Tsui H.-C.T."/>
            <person name="Winkler M.E."/>
        </authorList>
    </citation>
    <scope>NUCLEOTIDE SEQUENCE</scope>
</reference>
<dbReference type="PANTHER" id="PTHR11731">
    <property type="entry name" value="PROTEASE FAMILY S9B,C DIPEPTIDYL-PEPTIDASE IV-RELATED"/>
    <property type="match status" value="1"/>
</dbReference>
<dbReference type="InterPro" id="IPR001375">
    <property type="entry name" value="Peptidase_S9_cat"/>
</dbReference>
<feature type="domain" description="Peptidase S9 prolyl oligopeptidase catalytic" evidence="4">
    <location>
        <begin position="600"/>
        <end position="778"/>
    </location>
</feature>
<proteinExistence type="predicted"/>
<evidence type="ECO:0000256" key="2">
    <source>
        <dbReference type="ARBA" id="ARBA00022801"/>
    </source>
</evidence>
<dbReference type="PANTHER" id="PTHR11731:SF193">
    <property type="entry name" value="DIPEPTIDYL PEPTIDASE 9"/>
    <property type="match status" value="1"/>
</dbReference>
<name>A0A381R687_9ZZZZ</name>
<dbReference type="EMBL" id="UINC01001716">
    <property type="protein sequence ID" value="SUZ87255.1"/>
    <property type="molecule type" value="Genomic_DNA"/>
</dbReference>
<evidence type="ECO:0000259" key="5">
    <source>
        <dbReference type="Pfam" id="PF00930"/>
    </source>
</evidence>
<evidence type="ECO:0000313" key="6">
    <source>
        <dbReference type="EMBL" id="SUZ87255.1"/>
    </source>
</evidence>
<feature type="domain" description="Dipeptidylpeptidase IV N-terminal" evidence="5">
    <location>
        <begin position="106"/>
        <end position="268"/>
    </location>
</feature>
<dbReference type="InterPro" id="IPR002471">
    <property type="entry name" value="Pept_S9_AS"/>
</dbReference>
<keyword evidence="3" id="KW-1133">Transmembrane helix</keyword>
<feature type="non-terminal residue" evidence="6">
    <location>
        <position position="1"/>
    </location>
</feature>